<name>A0A4R0YUG9_9GAMM</name>
<organism evidence="1 2">
    <name type="scientific">Dyella soli</name>
    <dbReference type="NCBI Taxonomy" id="522319"/>
    <lineage>
        <taxon>Bacteria</taxon>
        <taxon>Pseudomonadati</taxon>
        <taxon>Pseudomonadota</taxon>
        <taxon>Gammaproteobacteria</taxon>
        <taxon>Lysobacterales</taxon>
        <taxon>Rhodanobacteraceae</taxon>
        <taxon>Dyella</taxon>
    </lineage>
</organism>
<evidence type="ECO:0000313" key="2">
    <source>
        <dbReference type="Proteomes" id="UP000291822"/>
    </source>
</evidence>
<dbReference type="EMBL" id="SJTG01000002">
    <property type="protein sequence ID" value="TCI10573.1"/>
    <property type="molecule type" value="Genomic_DNA"/>
</dbReference>
<protein>
    <submittedName>
        <fullName evidence="1">Uncharacterized protein</fullName>
    </submittedName>
</protein>
<dbReference type="Proteomes" id="UP000291822">
    <property type="component" value="Unassembled WGS sequence"/>
</dbReference>
<comment type="caution">
    <text evidence="1">The sequence shown here is derived from an EMBL/GenBank/DDBJ whole genome shotgun (WGS) entry which is preliminary data.</text>
</comment>
<dbReference type="AlphaFoldDB" id="A0A4R0YUG9"/>
<keyword evidence="2" id="KW-1185">Reference proteome</keyword>
<accession>A0A4R0YUG9</accession>
<reference evidence="1 2" key="1">
    <citation type="submission" date="2019-02" db="EMBL/GenBank/DDBJ databases">
        <title>Dyella amyloliquefaciens sp. nov., isolated from forest soil.</title>
        <authorList>
            <person name="Gao Z.-H."/>
            <person name="Qiu L.-H."/>
        </authorList>
    </citation>
    <scope>NUCLEOTIDE SEQUENCE [LARGE SCALE GENOMIC DNA]</scope>
    <source>
        <strain evidence="1 2">KACC 12747</strain>
    </source>
</reference>
<evidence type="ECO:0000313" key="1">
    <source>
        <dbReference type="EMBL" id="TCI10573.1"/>
    </source>
</evidence>
<sequence>MAKARDAQIKYHSGGSAGFFMPRRGIAEYDPARPLTPLARLVRIHPHDLSTRRKVDGKSWDIRISHVMGSMHISEAQWVRARRELEAHGYYRAERQRHENGKWQWIHHAYEDPQQPGQTIPLD</sequence>
<proteinExistence type="predicted"/>
<gene>
    <name evidence="1" type="ORF">EZM97_17045</name>
</gene>